<name>A0ABY7QXC9_9ACTN</name>
<keyword evidence="1" id="KW-1133">Transmembrane helix</keyword>
<keyword evidence="1" id="KW-0812">Transmembrane</keyword>
<dbReference type="EMBL" id="CP115668">
    <property type="protein sequence ID" value="WCC79706.1"/>
    <property type="molecule type" value="Genomic_DNA"/>
</dbReference>
<evidence type="ECO:0008006" key="4">
    <source>
        <dbReference type="Google" id="ProtNLM"/>
    </source>
</evidence>
<gene>
    <name evidence="2" type="ORF">O6R08_09475</name>
</gene>
<proteinExistence type="predicted"/>
<reference evidence="2 3" key="1">
    <citation type="submission" date="2023-06" db="EMBL/GenBank/DDBJ databases">
        <title>The Gram-positive Non-spore-bearing Anaerobic Bacilli of Human Feces.</title>
        <authorList>
            <person name="Eggerth A.H."/>
        </authorList>
    </citation>
    <scope>NUCLEOTIDE SEQUENCE [LARGE SCALE GENOMIC DNA]</scope>
    <source>
        <strain evidence="2 3">CBA3108</strain>
    </source>
</reference>
<protein>
    <recommendedName>
        <fullName evidence="4">Tat pathway signal sequence domain protein</fullName>
    </recommendedName>
</protein>
<evidence type="ECO:0000313" key="2">
    <source>
        <dbReference type="EMBL" id="WCC79706.1"/>
    </source>
</evidence>
<dbReference type="Proteomes" id="UP001212097">
    <property type="component" value="Chromosome"/>
</dbReference>
<feature type="transmembrane region" description="Helical" evidence="1">
    <location>
        <begin position="37"/>
        <end position="55"/>
    </location>
</feature>
<accession>A0ABY7QXC9</accession>
<keyword evidence="1" id="KW-0472">Membrane</keyword>
<organism evidence="2 3">
    <name type="scientific">Cutibacterium equinum</name>
    <dbReference type="NCBI Taxonomy" id="3016342"/>
    <lineage>
        <taxon>Bacteria</taxon>
        <taxon>Bacillati</taxon>
        <taxon>Actinomycetota</taxon>
        <taxon>Actinomycetes</taxon>
        <taxon>Propionibacteriales</taxon>
        <taxon>Propionibacteriaceae</taxon>
        <taxon>Cutibacterium</taxon>
    </lineage>
</organism>
<evidence type="ECO:0000256" key="1">
    <source>
        <dbReference type="SAM" id="Phobius"/>
    </source>
</evidence>
<dbReference type="RefSeq" id="WP_271417896.1">
    <property type="nucleotide sequence ID" value="NZ_CP115668.1"/>
</dbReference>
<keyword evidence="3" id="KW-1185">Reference proteome</keyword>
<sequence length="179" mass="19968">MKYLRCAAGISMVLTAAIVVARSFHRFIPVVNNSQLAVVDLCLVILAVEVVVECVRMPTRTKKWRILRIVAIVAALGLSCLVGFVALIVSSMTADEAGSFTKDDETYYVIRVFPDNIAMYRRTSSVTMTRVEFADDSDHALGFVPMPVAMAISTDEYSGEYSQIIQDVRRDHPDWLTDR</sequence>
<feature type="transmembrane region" description="Helical" evidence="1">
    <location>
        <begin position="67"/>
        <end position="89"/>
    </location>
</feature>
<evidence type="ECO:0000313" key="3">
    <source>
        <dbReference type="Proteomes" id="UP001212097"/>
    </source>
</evidence>